<feature type="coiled-coil region" evidence="2">
    <location>
        <begin position="386"/>
        <end position="425"/>
    </location>
</feature>
<dbReference type="InterPro" id="IPR011990">
    <property type="entry name" value="TPR-like_helical_dom_sf"/>
</dbReference>
<dbReference type="PANTHER" id="PTHR10098">
    <property type="entry name" value="RAPSYN-RELATED"/>
    <property type="match status" value="1"/>
</dbReference>
<dbReference type="SUPFAM" id="SSF48452">
    <property type="entry name" value="TPR-like"/>
    <property type="match status" value="1"/>
</dbReference>
<keyword evidence="1" id="KW-0802">TPR repeat</keyword>
<evidence type="ECO:0000313" key="4">
    <source>
        <dbReference type="EMBL" id="SEO89682.1"/>
    </source>
</evidence>
<dbReference type="InterPro" id="IPR016032">
    <property type="entry name" value="Sig_transdc_resp-reg_C-effctor"/>
</dbReference>
<proteinExistence type="predicted"/>
<evidence type="ECO:0000313" key="5">
    <source>
        <dbReference type="Proteomes" id="UP000198942"/>
    </source>
</evidence>
<evidence type="ECO:0000256" key="3">
    <source>
        <dbReference type="SAM" id="Phobius"/>
    </source>
</evidence>
<dbReference type="Proteomes" id="UP000198942">
    <property type="component" value="Unassembled WGS sequence"/>
</dbReference>
<dbReference type="STRING" id="551995.SAMN05192574_115107"/>
<organism evidence="4 5">
    <name type="scientific">Mucilaginibacter gossypiicola</name>
    <dbReference type="NCBI Taxonomy" id="551995"/>
    <lineage>
        <taxon>Bacteria</taxon>
        <taxon>Pseudomonadati</taxon>
        <taxon>Bacteroidota</taxon>
        <taxon>Sphingobacteriia</taxon>
        <taxon>Sphingobacteriales</taxon>
        <taxon>Sphingobacteriaceae</taxon>
        <taxon>Mucilaginibacter</taxon>
    </lineage>
</organism>
<evidence type="ECO:0000256" key="1">
    <source>
        <dbReference type="PROSITE-ProRule" id="PRU00339"/>
    </source>
</evidence>
<feature type="transmembrane region" description="Helical" evidence="3">
    <location>
        <begin position="353"/>
        <end position="374"/>
    </location>
</feature>
<feature type="repeat" description="TPR" evidence="1">
    <location>
        <begin position="123"/>
        <end position="156"/>
    </location>
</feature>
<dbReference type="GO" id="GO:0003677">
    <property type="term" value="F:DNA binding"/>
    <property type="evidence" value="ECO:0007669"/>
    <property type="project" value="InterPro"/>
</dbReference>
<keyword evidence="2" id="KW-0175">Coiled coil</keyword>
<feature type="repeat" description="TPR" evidence="1">
    <location>
        <begin position="203"/>
        <end position="236"/>
    </location>
</feature>
<keyword evidence="3" id="KW-0812">Transmembrane</keyword>
<sequence length="561" mass="65078">MATSFAWPPAQFSNMTKIYAWFIQLALYLFLLIPGTSVWAQSNKTDRFEKLQSLAQQHPDSVLLVLKKIHADAIQDNDNLTAGLSLQQMGQICFNQGHYAQALDFYLHADKVFGQIGNKDLMAENWGKMGILYYYNRQSDKSFQLYNKALNLYKATNNKKGQAEIFGAIGHLYEKHHKYDSSFYYQRLALNSYQRIGDDYGQAKIYENLGSIHEDLANYDSSYSCFKKSLEIYNKYNNEVASIEVINNIGDILRKTGKYEAGILQSRKAYALSLKTGNLYQLAASCRDLGKSYQLLNRMDSAYHYLELSRKYSLDVYSRESLKQTSFLQVLYDMDKKSDEIVRLNNIRKTNQIVTIAGITISLLLVILGFVTFSRQRLKMRDQRALAEQNRSIFEAQRDLMELELKNKQLQEESLKQQLELKGQELSSHTLNLIKNNQLLESMRNTLQDMVKEDKRDQKRQMQQIIQQINQSFNHEQHWKEFTVAFEQVHQSFFEKLKQQSNDLTSTDLRLIALLKVNMDSKDIAGLLGISIDSLRVARYRLRKKLNIDQGENLSTFIQAL</sequence>
<dbReference type="Pfam" id="PF13424">
    <property type="entry name" value="TPR_12"/>
    <property type="match status" value="1"/>
</dbReference>
<name>A0A1H8TFI9_9SPHI</name>
<dbReference type="GO" id="GO:0006355">
    <property type="term" value="P:regulation of DNA-templated transcription"/>
    <property type="evidence" value="ECO:0007669"/>
    <property type="project" value="InterPro"/>
</dbReference>
<accession>A0A1H8TFI9</accession>
<gene>
    <name evidence="4" type="ORF">SAMN05192574_115107</name>
</gene>
<evidence type="ECO:0000256" key="2">
    <source>
        <dbReference type="SAM" id="Coils"/>
    </source>
</evidence>
<dbReference type="SUPFAM" id="SSF46894">
    <property type="entry name" value="C-terminal effector domain of the bipartite response regulators"/>
    <property type="match status" value="1"/>
</dbReference>
<keyword evidence="3" id="KW-0472">Membrane</keyword>
<keyword evidence="5" id="KW-1185">Reference proteome</keyword>
<dbReference type="InterPro" id="IPR019734">
    <property type="entry name" value="TPR_rpt"/>
</dbReference>
<dbReference type="EMBL" id="FOCL01000015">
    <property type="protein sequence ID" value="SEO89682.1"/>
    <property type="molecule type" value="Genomic_DNA"/>
</dbReference>
<dbReference type="Gene3D" id="1.25.40.10">
    <property type="entry name" value="Tetratricopeptide repeat domain"/>
    <property type="match status" value="1"/>
</dbReference>
<dbReference type="SMART" id="SM00028">
    <property type="entry name" value="TPR"/>
    <property type="match status" value="6"/>
</dbReference>
<dbReference type="AlphaFoldDB" id="A0A1H8TFI9"/>
<reference evidence="5" key="1">
    <citation type="submission" date="2016-10" db="EMBL/GenBank/DDBJ databases">
        <authorList>
            <person name="Varghese N."/>
            <person name="Submissions S."/>
        </authorList>
    </citation>
    <scope>NUCLEOTIDE SEQUENCE [LARGE SCALE GENOMIC DNA]</scope>
    <source>
        <strain evidence="5">Gh-48</strain>
    </source>
</reference>
<dbReference type="PROSITE" id="PS50005">
    <property type="entry name" value="TPR"/>
    <property type="match status" value="2"/>
</dbReference>
<protein>
    <submittedName>
        <fullName evidence="4">Tetratricopeptide repeat-containing protein</fullName>
    </submittedName>
</protein>
<keyword evidence="3" id="KW-1133">Transmembrane helix</keyword>